<feature type="transmembrane region" description="Helical" evidence="1">
    <location>
        <begin position="106"/>
        <end position="134"/>
    </location>
</feature>
<dbReference type="WBParaSite" id="PEQ_0000423201-mRNA-1">
    <property type="protein sequence ID" value="PEQ_0000423201-mRNA-1"/>
    <property type="gene ID" value="PEQ_0000423201"/>
</dbReference>
<reference evidence="3" key="1">
    <citation type="submission" date="2022-11" db="UniProtKB">
        <authorList>
            <consortium name="WormBaseParasite"/>
        </authorList>
    </citation>
    <scope>IDENTIFICATION</scope>
</reference>
<organism evidence="2 3">
    <name type="scientific">Parascaris equorum</name>
    <name type="common">Equine roundworm</name>
    <dbReference type="NCBI Taxonomy" id="6256"/>
    <lineage>
        <taxon>Eukaryota</taxon>
        <taxon>Metazoa</taxon>
        <taxon>Ecdysozoa</taxon>
        <taxon>Nematoda</taxon>
        <taxon>Chromadorea</taxon>
        <taxon>Rhabditida</taxon>
        <taxon>Spirurina</taxon>
        <taxon>Ascaridomorpha</taxon>
        <taxon>Ascaridoidea</taxon>
        <taxon>Ascarididae</taxon>
        <taxon>Parascaris</taxon>
    </lineage>
</organism>
<dbReference type="Proteomes" id="UP000887564">
    <property type="component" value="Unplaced"/>
</dbReference>
<evidence type="ECO:0000256" key="1">
    <source>
        <dbReference type="SAM" id="Phobius"/>
    </source>
</evidence>
<keyword evidence="1" id="KW-0472">Membrane</keyword>
<evidence type="ECO:0000313" key="2">
    <source>
        <dbReference type="Proteomes" id="UP000887564"/>
    </source>
</evidence>
<dbReference type="AlphaFoldDB" id="A0A914RHG5"/>
<feature type="transmembrane region" description="Helical" evidence="1">
    <location>
        <begin position="80"/>
        <end position="99"/>
    </location>
</feature>
<keyword evidence="1" id="KW-0812">Transmembrane</keyword>
<accession>A0A914RHG5</accession>
<proteinExistence type="predicted"/>
<sequence>MFERLKRAISLSGSNEAEPPQVAVEQVQNAEDENDDHSYVENTHHAFTLSELFMRIHPNCCSLQFTVITSLSWDLRVQCFVGSFFLSLLCSVLGSALLFTRRVTGFCVMVSLGSIISLLGYVISASCGCAFHFFSTLPTAFFYHFHLRCFQYISFVQSNRGNIVLVKLAVVCGDYRCRLYEIAADWKIV</sequence>
<evidence type="ECO:0000313" key="3">
    <source>
        <dbReference type="WBParaSite" id="PEQ_0000423201-mRNA-1"/>
    </source>
</evidence>
<name>A0A914RHG5_PAREQ</name>
<keyword evidence="1" id="KW-1133">Transmembrane helix</keyword>
<protein>
    <submittedName>
        <fullName evidence="3">Transmembrane protein</fullName>
    </submittedName>
</protein>
<keyword evidence="2" id="KW-1185">Reference proteome</keyword>